<protein>
    <submittedName>
        <fullName evidence="2">Uncharacterized protein</fullName>
    </submittedName>
</protein>
<feature type="compositionally biased region" description="Polar residues" evidence="1">
    <location>
        <begin position="78"/>
        <end position="91"/>
    </location>
</feature>
<feature type="region of interest" description="Disordered" evidence="1">
    <location>
        <begin position="65"/>
        <end position="101"/>
    </location>
</feature>
<evidence type="ECO:0000313" key="2">
    <source>
        <dbReference type="EMBL" id="EMS54589.1"/>
    </source>
</evidence>
<gene>
    <name evidence="2" type="ORF">TRIUR3_29365</name>
</gene>
<organism evidence="2">
    <name type="scientific">Triticum urartu</name>
    <name type="common">Red wild einkorn</name>
    <name type="synonym">Crithodium urartu</name>
    <dbReference type="NCBI Taxonomy" id="4572"/>
    <lineage>
        <taxon>Eukaryota</taxon>
        <taxon>Viridiplantae</taxon>
        <taxon>Streptophyta</taxon>
        <taxon>Embryophyta</taxon>
        <taxon>Tracheophyta</taxon>
        <taxon>Spermatophyta</taxon>
        <taxon>Magnoliopsida</taxon>
        <taxon>Liliopsida</taxon>
        <taxon>Poales</taxon>
        <taxon>Poaceae</taxon>
        <taxon>BOP clade</taxon>
        <taxon>Pooideae</taxon>
        <taxon>Triticodae</taxon>
        <taxon>Triticeae</taxon>
        <taxon>Triticinae</taxon>
        <taxon>Triticum</taxon>
    </lineage>
</organism>
<sequence length="224" mass="23756">MGSSRVDGSGTRSFRRITWGLRTCRSRQLEGVLGISATPVVDDGSCSMRRVSRYLAIPKTAVVEGPPELGKRQKTKQSAHAQGRCNNSSSRKCTRKEGPVPGRIQGAAVEVTKVSSWLAATTRRGTGQSWHVRGGGHRIPRGTRSAVMAGLGTSEGHGGGAGPLLQRSKTTGERATFGGGGARAHRSRGASGIMGRRLELGAEELERGTAAWWREEEKLGATLV</sequence>
<dbReference type="AlphaFoldDB" id="M8A2G3"/>
<name>M8A2G3_TRIUA</name>
<proteinExistence type="predicted"/>
<dbReference type="EMBL" id="KD180557">
    <property type="protein sequence ID" value="EMS54589.1"/>
    <property type="molecule type" value="Genomic_DNA"/>
</dbReference>
<evidence type="ECO:0000256" key="1">
    <source>
        <dbReference type="SAM" id="MobiDB-lite"/>
    </source>
</evidence>
<accession>M8A2G3</accession>
<reference evidence="2" key="1">
    <citation type="journal article" date="2013" name="Nature">
        <title>Draft genome of the wheat A-genome progenitor Triticum urartu.</title>
        <authorList>
            <person name="Ling H.Q."/>
            <person name="Zhao S."/>
            <person name="Liu D."/>
            <person name="Wang J."/>
            <person name="Sun H."/>
            <person name="Zhang C."/>
            <person name="Fan H."/>
            <person name="Li D."/>
            <person name="Dong L."/>
            <person name="Tao Y."/>
            <person name="Gao C."/>
            <person name="Wu H."/>
            <person name="Li Y."/>
            <person name="Cui Y."/>
            <person name="Guo X."/>
            <person name="Zheng S."/>
            <person name="Wang B."/>
            <person name="Yu K."/>
            <person name="Liang Q."/>
            <person name="Yang W."/>
            <person name="Lou X."/>
            <person name="Chen J."/>
            <person name="Feng M."/>
            <person name="Jian J."/>
            <person name="Zhang X."/>
            <person name="Luo G."/>
            <person name="Jiang Y."/>
            <person name="Liu J."/>
            <person name="Wang Z."/>
            <person name="Sha Y."/>
            <person name="Zhang B."/>
            <person name="Wu H."/>
            <person name="Tang D."/>
            <person name="Shen Q."/>
            <person name="Xue P."/>
            <person name="Zou S."/>
            <person name="Wang X."/>
            <person name="Liu X."/>
            <person name="Wang F."/>
            <person name="Yang Y."/>
            <person name="An X."/>
            <person name="Dong Z."/>
            <person name="Zhang K."/>
            <person name="Zhang X."/>
            <person name="Luo M.C."/>
            <person name="Dvorak J."/>
            <person name="Tong Y."/>
            <person name="Wang J."/>
            <person name="Yang H."/>
            <person name="Li Z."/>
            <person name="Wang D."/>
            <person name="Zhang A."/>
            <person name="Wang J."/>
        </authorList>
    </citation>
    <scope>NUCLEOTIDE SEQUENCE</scope>
</reference>